<protein>
    <submittedName>
        <fullName evidence="7">Thiolase-like protein</fullName>
    </submittedName>
</protein>
<reference evidence="7 8" key="1">
    <citation type="journal article" date="2012" name="Science">
        <title>The Paleozoic origin of enzymatic lignin decomposition reconstructed from 31 fungal genomes.</title>
        <authorList>
            <person name="Floudas D."/>
            <person name="Binder M."/>
            <person name="Riley R."/>
            <person name="Barry K."/>
            <person name="Blanchette R.A."/>
            <person name="Henrissat B."/>
            <person name="Martinez A.T."/>
            <person name="Otillar R."/>
            <person name="Spatafora J.W."/>
            <person name="Yadav J.S."/>
            <person name="Aerts A."/>
            <person name="Benoit I."/>
            <person name="Boyd A."/>
            <person name="Carlson A."/>
            <person name="Copeland A."/>
            <person name="Coutinho P.M."/>
            <person name="de Vries R.P."/>
            <person name="Ferreira P."/>
            <person name="Findley K."/>
            <person name="Foster B."/>
            <person name="Gaskell J."/>
            <person name="Glotzer D."/>
            <person name="Gorecki P."/>
            <person name="Heitman J."/>
            <person name="Hesse C."/>
            <person name="Hori C."/>
            <person name="Igarashi K."/>
            <person name="Jurgens J.A."/>
            <person name="Kallen N."/>
            <person name="Kersten P."/>
            <person name="Kohler A."/>
            <person name="Kuees U."/>
            <person name="Kumar T.K.A."/>
            <person name="Kuo A."/>
            <person name="LaButti K."/>
            <person name="Larrondo L.F."/>
            <person name="Lindquist E."/>
            <person name="Ling A."/>
            <person name="Lombard V."/>
            <person name="Lucas S."/>
            <person name="Lundell T."/>
            <person name="Martin R."/>
            <person name="McLaughlin D.J."/>
            <person name="Morgenstern I."/>
            <person name="Morin E."/>
            <person name="Murat C."/>
            <person name="Nagy L.G."/>
            <person name="Nolan M."/>
            <person name="Ohm R.A."/>
            <person name="Patyshakuliyeva A."/>
            <person name="Rokas A."/>
            <person name="Ruiz-Duenas F.J."/>
            <person name="Sabat G."/>
            <person name="Salamov A."/>
            <person name="Samejima M."/>
            <person name="Schmutz J."/>
            <person name="Slot J.C."/>
            <person name="St John F."/>
            <person name="Stenlid J."/>
            <person name="Sun H."/>
            <person name="Sun S."/>
            <person name="Syed K."/>
            <person name="Tsang A."/>
            <person name="Wiebenga A."/>
            <person name="Young D."/>
            <person name="Pisabarro A."/>
            <person name="Eastwood D.C."/>
            <person name="Martin F."/>
            <person name="Cullen D."/>
            <person name="Grigoriev I.V."/>
            <person name="Hibbett D.S."/>
        </authorList>
    </citation>
    <scope>NUCLEOTIDE SEQUENCE [LARGE SCALE GENOMIC DNA]</scope>
    <source>
        <strain evidence="7 8">MD-104</strain>
    </source>
</reference>
<dbReference type="InterPro" id="IPR014031">
    <property type="entry name" value="Ketoacyl_synth_C"/>
</dbReference>
<dbReference type="PROSITE" id="PS52004">
    <property type="entry name" value="KS3_2"/>
    <property type="match status" value="1"/>
</dbReference>
<dbReference type="Pfam" id="PF00698">
    <property type="entry name" value="Acyl_transf_1"/>
    <property type="match status" value="1"/>
</dbReference>
<dbReference type="InterPro" id="IPR016039">
    <property type="entry name" value="Thiolase-like"/>
</dbReference>
<keyword evidence="8" id="KW-1185">Reference proteome</keyword>
<evidence type="ECO:0000313" key="7">
    <source>
        <dbReference type="EMBL" id="PCH38980.1"/>
    </source>
</evidence>
<dbReference type="OrthoDB" id="329835at2759"/>
<dbReference type="PANTHER" id="PTHR43775">
    <property type="entry name" value="FATTY ACID SYNTHASE"/>
    <property type="match status" value="1"/>
</dbReference>
<dbReference type="InterPro" id="IPR032821">
    <property type="entry name" value="PKS_assoc"/>
</dbReference>
<feature type="domain" description="Ketosynthase family 3 (KS3)" evidence="5">
    <location>
        <begin position="10"/>
        <end position="402"/>
    </location>
</feature>
<dbReference type="PROSITE" id="PS00606">
    <property type="entry name" value="KS3_1"/>
    <property type="match status" value="1"/>
</dbReference>
<evidence type="ECO:0000256" key="4">
    <source>
        <dbReference type="PROSITE-ProRule" id="PRU01363"/>
    </source>
</evidence>
<dbReference type="GO" id="GO:0004315">
    <property type="term" value="F:3-oxoacyl-[acyl-carrier-protein] synthase activity"/>
    <property type="evidence" value="ECO:0007669"/>
    <property type="project" value="InterPro"/>
</dbReference>
<dbReference type="InterPro" id="IPR020841">
    <property type="entry name" value="PKS_Beta-ketoAc_synthase_dom"/>
</dbReference>
<dbReference type="Gene3D" id="3.10.129.110">
    <property type="entry name" value="Polyketide synthase dehydratase"/>
    <property type="match status" value="1"/>
</dbReference>
<comment type="caution">
    <text evidence="4">Lacks conserved residue(s) required for the propagation of feature annotation.</text>
</comment>
<gene>
    <name evidence="7" type="ORF">WOLCODRAFT_92522</name>
</gene>
<name>A0A2H3J9R9_WOLCO</name>
<dbReference type="PROSITE" id="PS52019">
    <property type="entry name" value="PKS_MFAS_DH"/>
    <property type="match status" value="1"/>
</dbReference>
<dbReference type="GO" id="GO:0044550">
    <property type="term" value="P:secondary metabolite biosynthetic process"/>
    <property type="evidence" value="ECO:0007669"/>
    <property type="project" value="UniProtKB-ARBA"/>
</dbReference>
<feature type="region of interest" description="N-terminal hotdog fold" evidence="4">
    <location>
        <begin position="860"/>
        <end position="985"/>
    </location>
</feature>
<dbReference type="InterPro" id="IPR016036">
    <property type="entry name" value="Malonyl_transacylase_ACP-bd"/>
</dbReference>
<dbReference type="SUPFAM" id="SSF52151">
    <property type="entry name" value="FabD/lysophospholipase-like"/>
    <property type="match status" value="1"/>
</dbReference>
<dbReference type="Pfam" id="PF02801">
    <property type="entry name" value="Ketoacyl-synt_C"/>
    <property type="match status" value="1"/>
</dbReference>
<dbReference type="InterPro" id="IPR049900">
    <property type="entry name" value="PKS_mFAS_DH"/>
</dbReference>
<dbReference type="Pfam" id="PF21089">
    <property type="entry name" value="PKS_DH_N"/>
    <property type="match status" value="1"/>
</dbReference>
<evidence type="ECO:0000256" key="2">
    <source>
        <dbReference type="ARBA" id="ARBA00022553"/>
    </source>
</evidence>
<keyword evidence="1" id="KW-0596">Phosphopantetheine</keyword>
<dbReference type="InterPro" id="IPR016035">
    <property type="entry name" value="Acyl_Trfase/lysoPLipase"/>
</dbReference>
<dbReference type="Gene3D" id="3.30.70.3290">
    <property type="match status" value="1"/>
</dbReference>
<dbReference type="InterPro" id="IPR042104">
    <property type="entry name" value="PKS_dehydratase_sf"/>
</dbReference>
<dbReference type="Gene3D" id="3.40.47.10">
    <property type="match status" value="2"/>
</dbReference>
<keyword evidence="2" id="KW-0597">Phosphoprotein</keyword>
<dbReference type="GO" id="GO:0006633">
    <property type="term" value="P:fatty acid biosynthetic process"/>
    <property type="evidence" value="ECO:0007669"/>
    <property type="project" value="InterPro"/>
</dbReference>
<feature type="domain" description="PKS/mFAS DH" evidence="6">
    <location>
        <begin position="860"/>
        <end position="1135"/>
    </location>
</feature>
<dbReference type="InterPro" id="IPR018201">
    <property type="entry name" value="Ketoacyl_synth_AS"/>
</dbReference>
<dbReference type="SUPFAM" id="SSF55048">
    <property type="entry name" value="Probable ACP-binding domain of malonyl-CoA ACP transacylase"/>
    <property type="match status" value="1"/>
</dbReference>
<organism evidence="7 8">
    <name type="scientific">Wolfiporia cocos (strain MD-104)</name>
    <name type="common">Brown rot fungus</name>
    <dbReference type="NCBI Taxonomy" id="742152"/>
    <lineage>
        <taxon>Eukaryota</taxon>
        <taxon>Fungi</taxon>
        <taxon>Dikarya</taxon>
        <taxon>Basidiomycota</taxon>
        <taxon>Agaricomycotina</taxon>
        <taxon>Agaricomycetes</taxon>
        <taxon>Polyporales</taxon>
        <taxon>Phaeolaceae</taxon>
        <taxon>Wolfiporia</taxon>
    </lineage>
</organism>
<dbReference type="AlphaFoldDB" id="A0A2H3J9R9"/>
<evidence type="ECO:0000259" key="5">
    <source>
        <dbReference type="PROSITE" id="PS52004"/>
    </source>
</evidence>
<dbReference type="OMA" id="TYAFDAR"/>
<proteinExistence type="predicted"/>
<evidence type="ECO:0000256" key="1">
    <source>
        <dbReference type="ARBA" id="ARBA00022450"/>
    </source>
</evidence>
<dbReference type="InterPro" id="IPR020807">
    <property type="entry name" value="PKS_DH"/>
</dbReference>
<dbReference type="GO" id="GO:0004312">
    <property type="term" value="F:fatty acid synthase activity"/>
    <property type="evidence" value="ECO:0007669"/>
    <property type="project" value="TreeGrafter"/>
</dbReference>
<dbReference type="Pfam" id="PF16197">
    <property type="entry name" value="KAsynt_C_assoc"/>
    <property type="match status" value="1"/>
</dbReference>
<dbReference type="InterPro" id="IPR049552">
    <property type="entry name" value="PKS_DH_N"/>
</dbReference>
<dbReference type="Proteomes" id="UP000218811">
    <property type="component" value="Unassembled WGS sequence"/>
</dbReference>
<dbReference type="Pfam" id="PF00109">
    <property type="entry name" value="ketoacyl-synt"/>
    <property type="match status" value="1"/>
</dbReference>
<dbReference type="InterPro" id="IPR001227">
    <property type="entry name" value="Ac_transferase_dom_sf"/>
</dbReference>
<dbReference type="CDD" id="cd00833">
    <property type="entry name" value="PKS"/>
    <property type="match status" value="1"/>
</dbReference>
<dbReference type="PANTHER" id="PTHR43775:SF37">
    <property type="entry name" value="SI:DKEY-61P9.11"/>
    <property type="match status" value="1"/>
</dbReference>
<evidence type="ECO:0000256" key="3">
    <source>
        <dbReference type="ARBA" id="ARBA00022679"/>
    </source>
</evidence>
<dbReference type="Gene3D" id="3.40.366.10">
    <property type="entry name" value="Malonyl-Coenzyme A Acyl Carrier Protein, domain 2"/>
    <property type="match status" value="1"/>
</dbReference>
<feature type="region of interest" description="C-terminal hotdog fold" evidence="4">
    <location>
        <begin position="1002"/>
        <end position="1135"/>
    </location>
</feature>
<dbReference type="SMART" id="SM00827">
    <property type="entry name" value="PKS_AT"/>
    <property type="match status" value="1"/>
</dbReference>
<dbReference type="SMART" id="SM00825">
    <property type="entry name" value="PKS_KS"/>
    <property type="match status" value="1"/>
</dbReference>
<dbReference type="InterPro" id="IPR014030">
    <property type="entry name" value="Ketoacyl_synth_N"/>
</dbReference>
<accession>A0A2H3J9R9</accession>
<sequence length="1182" mass="128437">MNKLPDSYIQEPVAIVGIAAELPSGSKFERNLDFKGFCEFLLDKCEAYETIPKERLNIDSWQGDSLGRIHTCRGAFLKDIDLFDHAEFGISAKDARAMAVSTRKLIELSFLALLDSGINYRGRNVGCYAAATAHDILSVVEPDEYEARGSFAGIPCMVANKISYHLDLGGPSIPIDTACSSSLTALHLAVQGMRNRECESAIVSACQLNLRFSRGEGAVTVVIKLLQDAIRDGDHIYGTILGTGINASGSVAPAYAPVANAQADAMHRAYRGTGRTPRDVDYIEMHATGTAAGDPTEANWVGEHFARDSELLIGSVKGNIGHLEVTAFLASLCKVCAILDTSVIPPNVNLHTLNPAIKWGEYKFRVPLDATPIIPRSSSGKLLVSISSSGIGGANGHVVVESPPRPYTNGSLQASKSRPILLVAGGLTPRSAASVAESLAETAGRDGIDAAALSTTCGRRGRQMIWRTYSVIRHGEPVCQFPLPVIAPREQQPIVFLFSGQGPQHVNMGRQLFQRFPVFRDTATQLDAVYRRAVGVSLIERIGLFDAKASLPLPSVWPIAIILPSLAMVQIALYDLLLSIGIRPDVLVGHSAGETSLLYASGAASKEMAMEVAIKRGEAMTLMEAAHGTMAAISCGPTQARSIIDDVRRTGDSQGILEIACYNAPEAVAVAGHIALVDKAISIAESRGFLARKIKTSVAVHSSFMELCRQEYCSCIADVFDRYPGEHKALIPTYSTATGGLLPLFDGAYFWRNSREPVQFTRTIHAILHDHPDSVFLEISPHPVLSLYLQELGVSSSSVICPMRRARTYSASQEEEDLLHALGQLIVAGFNSVNFGALNSWEHSNRRVELPPYPFVKRSIPYLPERSTILEKQFGALRRPLACSGLRMNASTHPDIAEHIINDEPILPAAGFVEMALESSAKTLWNVKFHSILSLSSENPLAVNININGVHWTVTSTPTVSKSHTDEGKPRLHAEGYMSCERNSQDTEDCVEIDAIRNHTCASLRASYPVTAFYDELRYFAQYGPVFRRISRVYVNQEEAIVEVRGLTEDLSRYVHPIFTANRDRSVYYLPDGLDAFVLLREHTTFPSVVYAHAVLKNWLPDALVADIRVADADGTVLGIFSGLTVARHYITPPNPVSTRYELVYQPFSLASCGNHAVVPGAAYNASVTTPPPADDPPPVSC</sequence>
<dbReference type="InterPro" id="IPR050091">
    <property type="entry name" value="PKS_NRPS_Biosynth_Enz"/>
</dbReference>
<dbReference type="SMART" id="SM00826">
    <property type="entry name" value="PKS_DH"/>
    <property type="match status" value="1"/>
</dbReference>
<evidence type="ECO:0000313" key="8">
    <source>
        <dbReference type="Proteomes" id="UP000218811"/>
    </source>
</evidence>
<keyword evidence="3" id="KW-0808">Transferase</keyword>
<dbReference type="SUPFAM" id="SSF53901">
    <property type="entry name" value="Thiolase-like"/>
    <property type="match status" value="1"/>
</dbReference>
<dbReference type="STRING" id="742152.A0A2H3J9R9"/>
<dbReference type="InterPro" id="IPR014043">
    <property type="entry name" value="Acyl_transferase_dom"/>
</dbReference>
<dbReference type="EMBL" id="KB467943">
    <property type="protein sequence ID" value="PCH38980.1"/>
    <property type="molecule type" value="Genomic_DNA"/>
</dbReference>
<evidence type="ECO:0000259" key="6">
    <source>
        <dbReference type="PROSITE" id="PS52019"/>
    </source>
</evidence>